<name>A0A9J6PWA4_9GAMM</name>
<dbReference type="InterPro" id="IPR010982">
    <property type="entry name" value="Lambda_DNA-bd_dom_sf"/>
</dbReference>
<keyword evidence="2 5" id="KW-0238">DNA-binding</keyword>
<evidence type="ECO:0000256" key="2">
    <source>
        <dbReference type="ARBA" id="ARBA00023125"/>
    </source>
</evidence>
<dbReference type="Pfam" id="PF00356">
    <property type="entry name" value="LacI"/>
    <property type="match status" value="1"/>
</dbReference>
<evidence type="ECO:0000259" key="4">
    <source>
        <dbReference type="PROSITE" id="PS50932"/>
    </source>
</evidence>
<dbReference type="PANTHER" id="PTHR30146:SF33">
    <property type="entry name" value="TRANSCRIPTIONAL REGULATOR"/>
    <property type="match status" value="1"/>
</dbReference>
<dbReference type="SMART" id="SM00354">
    <property type="entry name" value="HTH_LACI"/>
    <property type="match status" value="1"/>
</dbReference>
<dbReference type="EMBL" id="JAODIM010000041">
    <property type="protein sequence ID" value="MCU5778303.1"/>
    <property type="molecule type" value="Genomic_DNA"/>
</dbReference>
<dbReference type="CDD" id="cd01392">
    <property type="entry name" value="HTH_LacI"/>
    <property type="match status" value="1"/>
</dbReference>
<dbReference type="CDD" id="cd01575">
    <property type="entry name" value="PBP1_GntR"/>
    <property type="match status" value="1"/>
</dbReference>
<gene>
    <name evidence="5" type="ORF">N5923_12450</name>
</gene>
<evidence type="ECO:0000256" key="1">
    <source>
        <dbReference type="ARBA" id="ARBA00023015"/>
    </source>
</evidence>
<dbReference type="Proteomes" id="UP001064262">
    <property type="component" value="Unassembled WGS sequence"/>
</dbReference>
<keyword evidence="3" id="KW-0804">Transcription</keyword>
<evidence type="ECO:0000313" key="6">
    <source>
        <dbReference type="Proteomes" id="UP001064262"/>
    </source>
</evidence>
<organism evidence="5 6">
    <name type="scientific">Winslowiella arboricola</name>
    <dbReference type="NCBI Taxonomy" id="2978220"/>
    <lineage>
        <taxon>Bacteria</taxon>
        <taxon>Pseudomonadati</taxon>
        <taxon>Pseudomonadota</taxon>
        <taxon>Gammaproteobacteria</taxon>
        <taxon>Enterobacterales</taxon>
        <taxon>Erwiniaceae</taxon>
        <taxon>Winslowiella</taxon>
    </lineage>
</organism>
<dbReference type="InterPro" id="IPR000843">
    <property type="entry name" value="HTH_LacI"/>
</dbReference>
<dbReference type="Gene3D" id="3.40.50.2300">
    <property type="match status" value="2"/>
</dbReference>
<dbReference type="RefSeq" id="WP_267142133.1">
    <property type="nucleotide sequence ID" value="NZ_JAODIL010000066.1"/>
</dbReference>
<evidence type="ECO:0000313" key="5">
    <source>
        <dbReference type="EMBL" id="MCU5778303.1"/>
    </source>
</evidence>
<accession>A0A9J6PWA4</accession>
<dbReference type="Pfam" id="PF13377">
    <property type="entry name" value="Peripla_BP_3"/>
    <property type="match status" value="1"/>
</dbReference>
<protein>
    <submittedName>
        <fullName evidence="5">LacI family DNA-binding transcriptional regulator</fullName>
    </submittedName>
</protein>
<dbReference type="InterPro" id="IPR028082">
    <property type="entry name" value="Peripla_BP_I"/>
</dbReference>
<dbReference type="AlphaFoldDB" id="A0A9J6PWA4"/>
<keyword evidence="6" id="KW-1185">Reference proteome</keyword>
<dbReference type="PANTHER" id="PTHR30146">
    <property type="entry name" value="LACI-RELATED TRANSCRIPTIONAL REPRESSOR"/>
    <property type="match status" value="1"/>
</dbReference>
<dbReference type="SUPFAM" id="SSF53822">
    <property type="entry name" value="Periplasmic binding protein-like I"/>
    <property type="match status" value="1"/>
</dbReference>
<dbReference type="InterPro" id="IPR046335">
    <property type="entry name" value="LacI/GalR-like_sensor"/>
</dbReference>
<dbReference type="GO" id="GO:0003700">
    <property type="term" value="F:DNA-binding transcription factor activity"/>
    <property type="evidence" value="ECO:0007669"/>
    <property type="project" value="TreeGrafter"/>
</dbReference>
<reference evidence="5" key="1">
    <citation type="submission" date="2022-09" db="EMBL/GenBank/DDBJ databases">
        <title>Winslowiella arboricola sp. nov., isolated from bleeding cankers on broadleaf hosts.</title>
        <authorList>
            <person name="Brady C."/>
            <person name="Kaur S."/>
            <person name="Crampton B."/>
            <person name="Maddock D."/>
            <person name="Arnold D."/>
            <person name="Denman S."/>
        </authorList>
    </citation>
    <scope>NUCLEOTIDE SEQUENCE</scope>
    <source>
        <strain evidence="5">BAC 15a-03b</strain>
    </source>
</reference>
<dbReference type="Gene3D" id="1.10.260.40">
    <property type="entry name" value="lambda repressor-like DNA-binding domains"/>
    <property type="match status" value="1"/>
</dbReference>
<comment type="caution">
    <text evidence="5">The sequence shown here is derived from an EMBL/GenBank/DDBJ whole genome shotgun (WGS) entry which is preliminary data.</text>
</comment>
<dbReference type="GO" id="GO:0000976">
    <property type="term" value="F:transcription cis-regulatory region binding"/>
    <property type="evidence" value="ECO:0007669"/>
    <property type="project" value="TreeGrafter"/>
</dbReference>
<sequence length="339" mass="36681">MAIKHSSQSGMTIADVARLAGVAPITVSRVLNQPAQVKPATLEKVRRVIEETGFVRNQIAGALASNRSRLVAVIVPMLTNPIFSDTFQAIAEKLAAADYQVLLGTSGYQAQHEQELLEVILSRRPDGIILTGTLHTEDSRKRLRATRVPVVETWDISPDPIDMLIGFSHEDTGRAIALHLLAKNYRHFALLSVDDPRGSLRAKSFIHTLSASGINDVQQHYFSGLPTLQQGREGLSALLASTPRPLMVVCTSDTIAHGVLTEAASRGIKVPEEIAVFGFGDMNFAAHTFPPLSTVKIDGKQIGQLAASALLDRLKGDDSAAIYRDIGFTIIDRDSTFNG</sequence>
<feature type="domain" description="HTH lacI-type" evidence="4">
    <location>
        <begin position="11"/>
        <end position="65"/>
    </location>
</feature>
<dbReference type="PROSITE" id="PS50932">
    <property type="entry name" value="HTH_LACI_2"/>
    <property type="match status" value="1"/>
</dbReference>
<dbReference type="PRINTS" id="PR00036">
    <property type="entry name" value="HTHLACI"/>
</dbReference>
<dbReference type="SUPFAM" id="SSF47413">
    <property type="entry name" value="lambda repressor-like DNA-binding domains"/>
    <property type="match status" value="1"/>
</dbReference>
<keyword evidence="1" id="KW-0805">Transcription regulation</keyword>
<proteinExistence type="predicted"/>
<evidence type="ECO:0000256" key="3">
    <source>
        <dbReference type="ARBA" id="ARBA00023163"/>
    </source>
</evidence>